<dbReference type="AlphaFoldDB" id="A0A8X6Y845"/>
<proteinExistence type="predicted"/>
<comment type="caution">
    <text evidence="2">The sequence shown here is derived from an EMBL/GenBank/DDBJ whole genome shotgun (WGS) entry which is preliminary data.</text>
</comment>
<accession>A0A8X6Y845</accession>
<reference evidence="2" key="1">
    <citation type="submission" date="2020-08" db="EMBL/GenBank/DDBJ databases">
        <title>Multicomponent nature underlies the extraordinary mechanical properties of spider dragline silk.</title>
        <authorList>
            <person name="Kono N."/>
            <person name="Nakamura H."/>
            <person name="Mori M."/>
            <person name="Yoshida Y."/>
            <person name="Ohtoshi R."/>
            <person name="Malay A.D."/>
            <person name="Moran D.A.P."/>
            <person name="Tomita M."/>
            <person name="Numata K."/>
            <person name="Arakawa K."/>
        </authorList>
    </citation>
    <scope>NUCLEOTIDE SEQUENCE</scope>
</reference>
<sequence>MPQFKIRSTKPSSAGDSYSTESIPNQLHRLSENVERKRRNAGPINQMGIVQKCRADMYNELWGCVPLNVDYPHTYSICRNDYKNCKN</sequence>
<name>A0A8X6Y845_9ARAC</name>
<evidence type="ECO:0000313" key="3">
    <source>
        <dbReference type="Proteomes" id="UP000886998"/>
    </source>
</evidence>
<protein>
    <submittedName>
        <fullName evidence="2">Uncharacterized protein</fullName>
    </submittedName>
</protein>
<dbReference type="EMBL" id="BMAV01015778">
    <property type="protein sequence ID" value="GFY65957.1"/>
    <property type="molecule type" value="Genomic_DNA"/>
</dbReference>
<dbReference type="OrthoDB" id="10544849at2759"/>
<gene>
    <name evidence="2" type="ORF">TNIN_378341</name>
</gene>
<evidence type="ECO:0000313" key="2">
    <source>
        <dbReference type="EMBL" id="GFY65957.1"/>
    </source>
</evidence>
<keyword evidence="3" id="KW-1185">Reference proteome</keyword>
<evidence type="ECO:0000256" key="1">
    <source>
        <dbReference type="SAM" id="MobiDB-lite"/>
    </source>
</evidence>
<feature type="region of interest" description="Disordered" evidence="1">
    <location>
        <begin position="1"/>
        <end position="25"/>
    </location>
</feature>
<organism evidence="2 3">
    <name type="scientific">Trichonephila inaurata madagascariensis</name>
    <dbReference type="NCBI Taxonomy" id="2747483"/>
    <lineage>
        <taxon>Eukaryota</taxon>
        <taxon>Metazoa</taxon>
        <taxon>Ecdysozoa</taxon>
        <taxon>Arthropoda</taxon>
        <taxon>Chelicerata</taxon>
        <taxon>Arachnida</taxon>
        <taxon>Araneae</taxon>
        <taxon>Araneomorphae</taxon>
        <taxon>Entelegynae</taxon>
        <taxon>Araneoidea</taxon>
        <taxon>Nephilidae</taxon>
        <taxon>Trichonephila</taxon>
        <taxon>Trichonephila inaurata</taxon>
    </lineage>
</organism>
<feature type="compositionally biased region" description="Polar residues" evidence="1">
    <location>
        <begin position="9"/>
        <end position="25"/>
    </location>
</feature>
<dbReference type="Proteomes" id="UP000886998">
    <property type="component" value="Unassembled WGS sequence"/>
</dbReference>